<organism evidence="4 5">
    <name type="scientific">Blastochloris sulfoviridis</name>
    <dbReference type="NCBI Taxonomy" id="50712"/>
    <lineage>
        <taxon>Bacteria</taxon>
        <taxon>Pseudomonadati</taxon>
        <taxon>Pseudomonadota</taxon>
        <taxon>Alphaproteobacteria</taxon>
        <taxon>Hyphomicrobiales</taxon>
        <taxon>Blastochloridaceae</taxon>
        <taxon>Blastochloris</taxon>
    </lineage>
</organism>
<sequence>MRWGRWHVRQRRWGRFRLDRIIAGVGAALMLAACAPEPEAPVADARPVRTVTIAKSEAGTAVTFAGRIEAEDEVALGFRIGGRLAERAVSVGERVGPGQLLARLEPQNEMNALRSAKANLAAAQAALVQAGNHFTRQQTLLAQGWTTRALFDEAQKARDTARAQVDSAEAQLKAARDLVSFTELEADASGVVTAIGAEPGEVVQAGRMIVTLARQGGRDAVFDIPAQVLRSAPSEPAIAVNLTDDPTVTASGRVREVAEQADPVTRTFQVKVGLEKPPEAMRLGAAVTGRLQMEAVPIIEIPASALTRINRQPAVWVVDPASRTVTLRNVEVLRFDPASVVVSGGLDTGEVVVTAGVQALHPGQKVRLLGGEP</sequence>
<dbReference type="NCBIfam" id="TIGR01730">
    <property type="entry name" value="RND_mfp"/>
    <property type="match status" value="1"/>
</dbReference>
<evidence type="ECO:0000259" key="3">
    <source>
        <dbReference type="Pfam" id="PF25967"/>
    </source>
</evidence>
<evidence type="ECO:0000256" key="2">
    <source>
        <dbReference type="SAM" id="Coils"/>
    </source>
</evidence>
<comment type="caution">
    <text evidence="4">The sequence shown here is derived from an EMBL/GenBank/DDBJ whole genome shotgun (WGS) entry which is preliminary data.</text>
</comment>
<dbReference type="Gene3D" id="2.40.420.20">
    <property type="match status" value="1"/>
</dbReference>
<dbReference type="GO" id="GO:0015562">
    <property type="term" value="F:efflux transmembrane transporter activity"/>
    <property type="evidence" value="ECO:0007669"/>
    <property type="project" value="TreeGrafter"/>
</dbReference>
<comment type="similarity">
    <text evidence="1">Belongs to the membrane fusion protein (MFP) (TC 8.A.1) family.</text>
</comment>
<dbReference type="PANTHER" id="PTHR30469:SF38">
    <property type="entry name" value="HLYD FAMILY SECRETION PROTEIN"/>
    <property type="match status" value="1"/>
</dbReference>
<gene>
    <name evidence="4" type="ORF">F1193_05335</name>
</gene>
<dbReference type="AlphaFoldDB" id="A0A5M6I453"/>
<feature type="coiled-coil region" evidence="2">
    <location>
        <begin position="151"/>
        <end position="185"/>
    </location>
</feature>
<dbReference type="PANTHER" id="PTHR30469">
    <property type="entry name" value="MULTIDRUG RESISTANCE PROTEIN MDTA"/>
    <property type="match status" value="1"/>
</dbReference>
<dbReference type="Pfam" id="PF25967">
    <property type="entry name" value="RND-MFP_C"/>
    <property type="match status" value="1"/>
</dbReference>
<dbReference type="Gene3D" id="2.40.30.170">
    <property type="match status" value="1"/>
</dbReference>
<reference evidence="4 5" key="1">
    <citation type="submission" date="2019-09" db="EMBL/GenBank/DDBJ databases">
        <title>Draft Whole-Genome sequence of Blastochloris sulfoviridis DSM 729.</title>
        <authorList>
            <person name="Meyer T.E."/>
            <person name="Kyndt J.A."/>
        </authorList>
    </citation>
    <scope>NUCLEOTIDE SEQUENCE [LARGE SCALE GENOMIC DNA]</scope>
    <source>
        <strain evidence="4 5">DSM 729</strain>
    </source>
</reference>
<accession>A0A5M6I453</accession>
<evidence type="ECO:0000313" key="5">
    <source>
        <dbReference type="Proteomes" id="UP000323886"/>
    </source>
</evidence>
<feature type="domain" description="Multidrug resistance protein MdtA-like C-terminal permuted SH3" evidence="3">
    <location>
        <begin position="300"/>
        <end position="358"/>
    </location>
</feature>
<dbReference type="Proteomes" id="UP000323886">
    <property type="component" value="Unassembled WGS sequence"/>
</dbReference>
<dbReference type="OrthoDB" id="9813967at2"/>
<keyword evidence="2" id="KW-0175">Coiled coil</keyword>
<evidence type="ECO:0000313" key="4">
    <source>
        <dbReference type="EMBL" id="KAA5602585.1"/>
    </source>
</evidence>
<dbReference type="Gene3D" id="1.10.287.470">
    <property type="entry name" value="Helix hairpin bin"/>
    <property type="match status" value="1"/>
</dbReference>
<name>A0A5M6I453_9HYPH</name>
<dbReference type="GO" id="GO:1990281">
    <property type="term" value="C:efflux pump complex"/>
    <property type="evidence" value="ECO:0007669"/>
    <property type="project" value="TreeGrafter"/>
</dbReference>
<dbReference type="PROSITE" id="PS51257">
    <property type="entry name" value="PROKAR_LIPOPROTEIN"/>
    <property type="match status" value="1"/>
</dbReference>
<protein>
    <submittedName>
        <fullName evidence="4">Efflux RND transporter periplasmic adaptor subunit</fullName>
    </submittedName>
</protein>
<keyword evidence="5" id="KW-1185">Reference proteome</keyword>
<dbReference type="InterPro" id="IPR058627">
    <property type="entry name" value="MdtA-like_C"/>
</dbReference>
<dbReference type="SUPFAM" id="SSF111369">
    <property type="entry name" value="HlyD-like secretion proteins"/>
    <property type="match status" value="1"/>
</dbReference>
<dbReference type="InterPro" id="IPR006143">
    <property type="entry name" value="RND_pump_MFP"/>
</dbReference>
<proteinExistence type="inferred from homology"/>
<dbReference type="EMBL" id="VWPL01000006">
    <property type="protein sequence ID" value="KAA5602585.1"/>
    <property type="molecule type" value="Genomic_DNA"/>
</dbReference>
<evidence type="ECO:0000256" key="1">
    <source>
        <dbReference type="ARBA" id="ARBA00009477"/>
    </source>
</evidence>
<dbReference type="Gene3D" id="2.40.50.100">
    <property type="match status" value="1"/>
</dbReference>